<evidence type="ECO:0000313" key="5">
    <source>
        <dbReference type="EMBL" id="GGY81655.1"/>
    </source>
</evidence>
<evidence type="ECO:0000256" key="1">
    <source>
        <dbReference type="ARBA" id="ARBA00023125"/>
    </source>
</evidence>
<dbReference type="InterPro" id="IPR016032">
    <property type="entry name" value="Sig_transdc_resp-reg_C-effctor"/>
</dbReference>
<dbReference type="Proteomes" id="UP000619761">
    <property type="component" value="Unassembled WGS sequence"/>
</dbReference>
<evidence type="ECO:0000313" key="6">
    <source>
        <dbReference type="Proteomes" id="UP000619761"/>
    </source>
</evidence>
<dbReference type="RefSeq" id="WP_189419703.1">
    <property type="nucleotide sequence ID" value="NZ_BMYZ01000003.1"/>
</dbReference>
<feature type="transmembrane region" description="Helical" evidence="3">
    <location>
        <begin position="139"/>
        <end position="161"/>
    </location>
</feature>
<dbReference type="InterPro" id="IPR036388">
    <property type="entry name" value="WH-like_DNA-bd_sf"/>
</dbReference>
<dbReference type="SMART" id="SM00862">
    <property type="entry name" value="Trans_reg_C"/>
    <property type="match status" value="1"/>
</dbReference>
<dbReference type="PROSITE" id="PS51755">
    <property type="entry name" value="OMPR_PHOB"/>
    <property type="match status" value="1"/>
</dbReference>
<accession>A0ABQ3B6B2</accession>
<dbReference type="CDD" id="cd00383">
    <property type="entry name" value="trans_reg_C"/>
    <property type="match status" value="1"/>
</dbReference>
<proteinExistence type="predicted"/>
<dbReference type="InterPro" id="IPR001867">
    <property type="entry name" value="OmpR/PhoB-type_DNA-bd"/>
</dbReference>
<evidence type="ECO:0000256" key="3">
    <source>
        <dbReference type="SAM" id="Phobius"/>
    </source>
</evidence>
<organism evidence="5 6">
    <name type="scientific">Cellvibrio zantedeschiae</name>
    <dbReference type="NCBI Taxonomy" id="1237077"/>
    <lineage>
        <taxon>Bacteria</taxon>
        <taxon>Pseudomonadati</taxon>
        <taxon>Pseudomonadota</taxon>
        <taxon>Gammaproteobacteria</taxon>
        <taxon>Cellvibrionales</taxon>
        <taxon>Cellvibrionaceae</taxon>
        <taxon>Cellvibrio</taxon>
    </lineage>
</organism>
<feature type="domain" description="OmpR/PhoB-type" evidence="4">
    <location>
        <begin position="2"/>
        <end position="105"/>
    </location>
</feature>
<dbReference type="Pfam" id="PF00486">
    <property type="entry name" value="Trans_reg_C"/>
    <property type="match status" value="1"/>
</dbReference>
<keyword evidence="3" id="KW-1133">Transmembrane helix</keyword>
<name>A0ABQ3B6B2_9GAMM</name>
<comment type="caution">
    <text evidence="5">The sequence shown here is derived from an EMBL/GenBank/DDBJ whole genome shotgun (WGS) entry which is preliminary data.</text>
</comment>
<sequence length="226" mass="25032">MTNNLTNPVYCAVLEFNLELGQVANSLGETQRLSSVNLKLLIYLLARQNQVVSRTELFDAIWPNQIISDDVLTRAISDIRTQLAKLDSDTKYIETLPKRGYRWCIEPRSLKSSTAGSIGINSADQQPVVQLTPAPTKSWLAMMSICLPLAIILAMALMWGISYTMETRAVKLAVLPTVVDRPSIEPLAQAVDDALLNSLRKNAQVKLLSAAAINSRPQNPFPYFCQ</sequence>
<feature type="DNA-binding region" description="OmpR/PhoB-type" evidence="2">
    <location>
        <begin position="2"/>
        <end position="105"/>
    </location>
</feature>
<protein>
    <recommendedName>
        <fullName evidence="4">OmpR/PhoB-type domain-containing protein</fullName>
    </recommendedName>
</protein>
<keyword evidence="6" id="KW-1185">Reference proteome</keyword>
<dbReference type="Gene3D" id="1.10.10.10">
    <property type="entry name" value="Winged helix-like DNA-binding domain superfamily/Winged helix DNA-binding domain"/>
    <property type="match status" value="1"/>
</dbReference>
<evidence type="ECO:0000259" key="4">
    <source>
        <dbReference type="PROSITE" id="PS51755"/>
    </source>
</evidence>
<evidence type="ECO:0000256" key="2">
    <source>
        <dbReference type="PROSITE-ProRule" id="PRU01091"/>
    </source>
</evidence>
<dbReference type="EMBL" id="BMYZ01000003">
    <property type="protein sequence ID" value="GGY81655.1"/>
    <property type="molecule type" value="Genomic_DNA"/>
</dbReference>
<keyword evidence="3" id="KW-0472">Membrane</keyword>
<reference evidence="6" key="1">
    <citation type="journal article" date="2019" name="Int. J. Syst. Evol. Microbiol.">
        <title>The Global Catalogue of Microorganisms (GCM) 10K type strain sequencing project: providing services to taxonomists for standard genome sequencing and annotation.</title>
        <authorList>
            <consortium name="The Broad Institute Genomics Platform"/>
            <consortium name="The Broad Institute Genome Sequencing Center for Infectious Disease"/>
            <person name="Wu L."/>
            <person name="Ma J."/>
        </authorList>
    </citation>
    <scope>NUCLEOTIDE SEQUENCE [LARGE SCALE GENOMIC DNA]</scope>
    <source>
        <strain evidence="6">KCTC 32239</strain>
    </source>
</reference>
<dbReference type="SUPFAM" id="SSF46894">
    <property type="entry name" value="C-terminal effector domain of the bipartite response regulators"/>
    <property type="match status" value="1"/>
</dbReference>
<keyword evidence="3" id="KW-0812">Transmembrane</keyword>
<gene>
    <name evidence="5" type="ORF">GCM10011613_27910</name>
</gene>
<keyword evidence="1 2" id="KW-0238">DNA-binding</keyword>